<evidence type="ECO:0000313" key="2">
    <source>
        <dbReference type="Proteomes" id="UP000295210"/>
    </source>
</evidence>
<proteinExistence type="predicted"/>
<accession>A0A4R1LA21</accession>
<dbReference type="AlphaFoldDB" id="A0A4R1LA21"/>
<keyword evidence="2" id="KW-1185">Reference proteome</keyword>
<gene>
    <name evidence="1" type="ORF">C7378_0175</name>
</gene>
<comment type="caution">
    <text evidence="1">The sequence shown here is derived from an EMBL/GenBank/DDBJ whole genome shotgun (WGS) entry which is preliminary data.</text>
</comment>
<organism evidence="1 2">
    <name type="scientific">Acidipila rosea</name>
    <dbReference type="NCBI Taxonomy" id="768535"/>
    <lineage>
        <taxon>Bacteria</taxon>
        <taxon>Pseudomonadati</taxon>
        <taxon>Acidobacteriota</taxon>
        <taxon>Terriglobia</taxon>
        <taxon>Terriglobales</taxon>
        <taxon>Acidobacteriaceae</taxon>
        <taxon>Acidipila</taxon>
    </lineage>
</organism>
<sequence>MKHPGKNKPELQCIPFGPNGSTAKFQALRSDLSSVRDDLELIDWDLKLAALSTDEPQRLVRFLTGALVACGGWVLSRSICEAESAEMSFEFPRSSCVEIYAVLIAAGLELGRESHLRMMELCLCTKNLLESKAFDIARINLSVGIVHAAQNSSSSGEHQPQVA</sequence>
<evidence type="ECO:0000313" key="1">
    <source>
        <dbReference type="EMBL" id="TCK75195.1"/>
    </source>
</evidence>
<name>A0A4R1LA21_9BACT</name>
<dbReference type="Proteomes" id="UP000295210">
    <property type="component" value="Unassembled WGS sequence"/>
</dbReference>
<protein>
    <submittedName>
        <fullName evidence="1">Uncharacterized protein</fullName>
    </submittedName>
</protein>
<reference evidence="1 2" key="1">
    <citation type="submission" date="2019-03" db="EMBL/GenBank/DDBJ databases">
        <title>Genomic Encyclopedia of Type Strains, Phase IV (KMG-IV): sequencing the most valuable type-strain genomes for metagenomic binning, comparative biology and taxonomic classification.</title>
        <authorList>
            <person name="Goeker M."/>
        </authorList>
    </citation>
    <scope>NUCLEOTIDE SEQUENCE [LARGE SCALE GENOMIC DNA]</scope>
    <source>
        <strain evidence="1 2">DSM 103428</strain>
    </source>
</reference>
<dbReference type="EMBL" id="SMGK01000001">
    <property type="protein sequence ID" value="TCK75195.1"/>
    <property type="molecule type" value="Genomic_DNA"/>
</dbReference>